<sequence length="253" mass="26947">MNRQLMILETARTDGRVSVDSLAAAHAVSPHTIRRDINALCEQGRLRRLHGGAEFIEGASNLPYAARTTLNLNAKKQIAGQVAQLIPNGATLFFSIGTTPALVADALSHRQGLTVITNNLNAAMALSEAPDVRIILPGGELRLPDRDILGTTALALFEGYRADYAIYGVGGIDGDGSLLDFHTTEVQIRQTLCANARHNILVADATKFGRRAAAVGGHLSEADHIVIDSRPPATFDTVLAPLNDQLIIAGEMT</sequence>
<protein>
    <submittedName>
        <fullName evidence="5">DeoR family glycerol-3-phosphate regulon repressor</fullName>
    </submittedName>
</protein>
<dbReference type="PROSITE" id="PS51000">
    <property type="entry name" value="HTH_DEOR_2"/>
    <property type="match status" value="1"/>
</dbReference>
<dbReference type="GO" id="GO:0003700">
    <property type="term" value="F:DNA-binding transcription factor activity"/>
    <property type="evidence" value="ECO:0007669"/>
    <property type="project" value="InterPro"/>
</dbReference>
<feature type="domain" description="HTH deoR-type" evidence="4">
    <location>
        <begin position="1"/>
        <end position="55"/>
    </location>
</feature>
<dbReference type="InterPro" id="IPR050313">
    <property type="entry name" value="Carb_Metab_HTH_regulators"/>
</dbReference>
<keyword evidence="1" id="KW-0678">Repressor</keyword>
<dbReference type="InterPro" id="IPR036390">
    <property type="entry name" value="WH_DNA-bd_sf"/>
</dbReference>
<comment type="caution">
    <text evidence="5">The sequence shown here is derived from an EMBL/GenBank/DDBJ whole genome shotgun (WGS) entry which is preliminary data.</text>
</comment>
<dbReference type="SUPFAM" id="SSF46785">
    <property type="entry name" value="Winged helix' DNA-binding domain"/>
    <property type="match status" value="1"/>
</dbReference>
<dbReference type="SMART" id="SM00420">
    <property type="entry name" value="HTH_DEOR"/>
    <property type="match status" value="1"/>
</dbReference>
<dbReference type="Gene3D" id="1.10.10.10">
    <property type="entry name" value="Winged helix-like DNA-binding domain superfamily/Winged helix DNA-binding domain"/>
    <property type="match status" value="1"/>
</dbReference>
<accession>A0A7W6E1Q0</accession>
<dbReference type="SMART" id="SM01134">
    <property type="entry name" value="DeoRC"/>
    <property type="match status" value="1"/>
</dbReference>
<dbReference type="Gene3D" id="3.30.750.70">
    <property type="entry name" value="4-hydroxybutyrate coenzyme like domains"/>
    <property type="match status" value="1"/>
</dbReference>
<dbReference type="InterPro" id="IPR037171">
    <property type="entry name" value="NagB/RpiA_transferase-like"/>
</dbReference>
<dbReference type="EMBL" id="JACIEI010000002">
    <property type="protein sequence ID" value="MBB3993112.1"/>
    <property type="molecule type" value="Genomic_DNA"/>
</dbReference>
<dbReference type="SUPFAM" id="SSF100950">
    <property type="entry name" value="NagB/RpiA/CoA transferase-like"/>
    <property type="match status" value="1"/>
</dbReference>
<evidence type="ECO:0000256" key="1">
    <source>
        <dbReference type="ARBA" id="ARBA00022491"/>
    </source>
</evidence>
<dbReference type="Proteomes" id="UP000530268">
    <property type="component" value="Unassembled WGS sequence"/>
</dbReference>
<dbReference type="InterPro" id="IPR036388">
    <property type="entry name" value="WH-like_DNA-bd_sf"/>
</dbReference>
<dbReference type="AlphaFoldDB" id="A0A7W6E1Q0"/>
<name>A0A7W6E1Q0_9RHOB</name>
<evidence type="ECO:0000313" key="6">
    <source>
        <dbReference type="Proteomes" id="UP000530268"/>
    </source>
</evidence>
<evidence type="ECO:0000313" key="5">
    <source>
        <dbReference type="EMBL" id="MBB3993112.1"/>
    </source>
</evidence>
<dbReference type="InterPro" id="IPR014036">
    <property type="entry name" value="DeoR-like_C"/>
</dbReference>
<reference evidence="5 6" key="1">
    <citation type="submission" date="2020-08" db="EMBL/GenBank/DDBJ databases">
        <title>Genomic Encyclopedia of Type Strains, Phase IV (KMG-IV): sequencing the most valuable type-strain genomes for metagenomic binning, comparative biology and taxonomic classification.</title>
        <authorList>
            <person name="Goeker M."/>
        </authorList>
    </citation>
    <scope>NUCLEOTIDE SEQUENCE [LARGE SCALE GENOMIC DNA]</scope>
    <source>
        <strain evidence="5 6">DSM 102234</strain>
    </source>
</reference>
<keyword evidence="6" id="KW-1185">Reference proteome</keyword>
<dbReference type="InterPro" id="IPR001034">
    <property type="entry name" value="DeoR_HTH"/>
</dbReference>
<dbReference type="PRINTS" id="PR00037">
    <property type="entry name" value="HTHLACR"/>
</dbReference>
<dbReference type="PANTHER" id="PTHR30363:SF4">
    <property type="entry name" value="GLYCEROL-3-PHOSPHATE REGULON REPRESSOR"/>
    <property type="match status" value="1"/>
</dbReference>
<dbReference type="PANTHER" id="PTHR30363">
    <property type="entry name" value="HTH-TYPE TRANSCRIPTIONAL REGULATOR SRLR-RELATED"/>
    <property type="match status" value="1"/>
</dbReference>
<proteinExistence type="predicted"/>
<evidence type="ECO:0000256" key="3">
    <source>
        <dbReference type="ARBA" id="ARBA00023163"/>
    </source>
</evidence>
<evidence type="ECO:0000259" key="4">
    <source>
        <dbReference type="PROSITE" id="PS51000"/>
    </source>
</evidence>
<keyword evidence="3" id="KW-0804">Transcription</keyword>
<keyword evidence="2" id="KW-0805">Transcription regulation</keyword>
<gene>
    <name evidence="5" type="ORF">GGR95_000740</name>
</gene>
<evidence type="ECO:0000256" key="2">
    <source>
        <dbReference type="ARBA" id="ARBA00023015"/>
    </source>
</evidence>
<organism evidence="5 6">
    <name type="scientific">Sulfitobacter undariae</name>
    <dbReference type="NCBI Taxonomy" id="1563671"/>
    <lineage>
        <taxon>Bacteria</taxon>
        <taxon>Pseudomonadati</taxon>
        <taxon>Pseudomonadota</taxon>
        <taxon>Alphaproteobacteria</taxon>
        <taxon>Rhodobacterales</taxon>
        <taxon>Roseobacteraceae</taxon>
        <taxon>Sulfitobacter</taxon>
    </lineage>
</organism>
<dbReference type="Pfam" id="PF08220">
    <property type="entry name" value="HTH_DeoR"/>
    <property type="match status" value="1"/>
</dbReference>
<dbReference type="Pfam" id="PF00455">
    <property type="entry name" value="DeoRC"/>
    <property type="match status" value="1"/>
</dbReference>